<dbReference type="EMBL" id="LUHQ01000005">
    <property type="protein sequence ID" value="OAO95197.1"/>
    <property type="molecule type" value="Genomic_DNA"/>
</dbReference>
<dbReference type="PANTHER" id="PTHR24320">
    <property type="entry name" value="RETINOL DEHYDROGENASE"/>
    <property type="match status" value="1"/>
</dbReference>
<dbReference type="GO" id="GO:0016491">
    <property type="term" value="F:oxidoreductase activity"/>
    <property type="evidence" value="ECO:0007669"/>
    <property type="project" value="UniProtKB-KW"/>
</dbReference>
<comment type="caution">
    <text evidence="3">The sequence shown here is derived from an EMBL/GenBank/DDBJ whole genome shotgun (WGS) entry which is preliminary data.</text>
</comment>
<name>A0A178UP97_ARATH</name>
<evidence type="ECO:0000256" key="1">
    <source>
        <dbReference type="ARBA" id="ARBA00006484"/>
    </source>
</evidence>
<dbReference type="ExpressionAtlas" id="A0A178UP97">
    <property type="expression patterns" value="baseline and differential"/>
</dbReference>
<evidence type="ECO:0000256" key="2">
    <source>
        <dbReference type="ARBA" id="ARBA00023002"/>
    </source>
</evidence>
<evidence type="ECO:0000313" key="4">
    <source>
        <dbReference type="Proteomes" id="UP000078284"/>
    </source>
</evidence>
<accession>A0A178UP97</accession>
<reference evidence="4" key="1">
    <citation type="journal article" date="2016" name="Proc. Natl. Acad. Sci. U.S.A.">
        <title>Chromosome-level assembly of Arabidopsis thaliana Ler reveals the extent of translocation and inversion polymorphisms.</title>
        <authorList>
            <person name="Zapata L."/>
            <person name="Ding J."/>
            <person name="Willing E.M."/>
            <person name="Hartwig B."/>
            <person name="Bezdan D."/>
            <person name="Jiao W.B."/>
            <person name="Patel V."/>
            <person name="Velikkakam James G."/>
            <person name="Koornneef M."/>
            <person name="Ossowski S."/>
            <person name="Schneeberger K."/>
        </authorList>
    </citation>
    <scope>NUCLEOTIDE SEQUENCE [LARGE SCALE GENOMIC DNA]</scope>
    <source>
        <strain evidence="4">cv. Landsberg erecta</strain>
    </source>
</reference>
<dbReference type="InterPro" id="IPR002347">
    <property type="entry name" value="SDR_fam"/>
</dbReference>
<sequence length="368" mass="40913">MMREVKEVLCFVCSSEFWRMVLFWNIALVSSYFQLLKARIFSSKSTPISGSINPQNGSSRPICVITGVSEATSGLGKATAFALAEKGFYVVLVGRSSQLLSETLKEIKNKNKDAQLKSFEADMSSFESIFTFKNSLEQWLSDSALHPSIQVLVNNAGILATSSRPTIDGYDRMIATNYVGPFFLTKLLLPLLKNSNVPSRVVNVTSFTHHSAFIQKLDKDSVTGVCFSTSNQYPCARIYEYSKLCLLLFSYELHRQLRLIDDSSHVSVIAADPGFVKTNIMRELPCYITSMVFLGFKILGLLQSPEDGAESIIDAALSTPETSGAYYFGGKGRTIESSQVSRDPKLAKQLWETSCDLFNDLQLLHHHN</sequence>
<evidence type="ECO:0008006" key="5">
    <source>
        <dbReference type="Google" id="ProtNLM"/>
    </source>
</evidence>
<evidence type="ECO:0000313" key="3">
    <source>
        <dbReference type="EMBL" id="OAO95197.1"/>
    </source>
</evidence>
<dbReference type="Gene3D" id="3.40.50.720">
    <property type="entry name" value="NAD(P)-binding Rossmann-like Domain"/>
    <property type="match status" value="1"/>
</dbReference>
<protein>
    <recommendedName>
        <fullName evidence="5">NAD(P)-binding Rossmann-fold superfamily protein</fullName>
    </recommendedName>
</protein>
<proteinExistence type="inferred from homology"/>
<organism evidence="3 4">
    <name type="scientific">Arabidopsis thaliana</name>
    <name type="common">Mouse-ear cress</name>
    <dbReference type="NCBI Taxonomy" id="3702"/>
    <lineage>
        <taxon>Eukaryota</taxon>
        <taxon>Viridiplantae</taxon>
        <taxon>Streptophyta</taxon>
        <taxon>Embryophyta</taxon>
        <taxon>Tracheophyta</taxon>
        <taxon>Spermatophyta</taxon>
        <taxon>Magnoliopsida</taxon>
        <taxon>eudicotyledons</taxon>
        <taxon>Gunneridae</taxon>
        <taxon>Pentapetalae</taxon>
        <taxon>rosids</taxon>
        <taxon>malvids</taxon>
        <taxon>Brassicales</taxon>
        <taxon>Brassicaceae</taxon>
        <taxon>Camelineae</taxon>
        <taxon>Arabidopsis</taxon>
    </lineage>
</organism>
<dbReference type="Pfam" id="PF00106">
    <property type="entry name" value="adh_short"/>
    <property type="match status" value="1"/>
</dbReference>
<dbReference type="AlphaFoldDB" id="A0A178UP97"/>
<dbReference type="SUPFAM" id="SSF51735">
    <property type="entry name" value="NAD(P)-binding Rossmann-fold domains"/>
    <property type="match status" value="1"/>
</dbReference>
<dbReference type="PANTHER" id="PTHR24320:SF227">
    <property type="entry name" value="RETINOL DEHYDROGENASE 11"/>
    <property type="match status" value="1"/>
</dbReference>
<dbReference type="PRINTS" id="PR00081">
    <property type="entry name" value="GDHRDH"/>
</dbReference>
<gene>
    <name evidence="3" type="ordered locus">AXX17_At5g15510</name>
</gene>
<dbReference type="Proteomes" id="UP000078284">
    <property type="component" value="Chromosome 5"/>
</dbReference>
<dbReference type="InterPro" id="IPR036291">
    <property type="entry name" value="NAD(P)-bd_dom_sf"/>
</dbReference>
<comment type="similarity">
    <text evidence="1">Belongs to the short-chain dehydrogenases/reductases (SDR) family.</text>
</comment>
<keyword evidence="2" id="KW-0560">Oxidoreductase</keyword>